<dbReference type="PANTHER" id="PTHR32246">
    <property type="entry name" value="INGRESSION PROTEIN FIC1"/>
    <property type="match status" value="1"/>
</dbReference>
<feature type="domain" description="C2" evidence="1">
    <location>
        <begin position="7"/>
        <end position="107"/>
    </location>
</feature>
<keyword evidence="3" id="KW-1185">Reference proteome</keyword>
<proteinExistence type="predicted"/>
<dbReference type="InterPro" id="IPR035892">
    <property type="entry name" value="C2_domain_sf"/>
</dbReference>
<evidence type="ECO:0000313" key="2">
    <source>
        <dbReference type="EMBL" id="CAA7015849.1"/>
    </source>
</evidence>
<sequence length="191" mass="21744">MDYYQPVEINVLSAQDLDSVNLLFRPAVYVSVSVTRGSRDQQVTPAAVCCKKLLRWNYRMRFYIEDDKVQRNESVFVFQIKVKRFLGSEQVVGKLFVPVKQLLHLNEEKTITEHTNINYQVITEAGQDLVDGRPMDTTVVEAGYDGPCHPGTPHCHLKQGDAMEPNRLPHDWPCTPATPDCRPCNPENPNC</sequence>
<evidence type="ECO:0000313" key="3">
    <source>
        <dbReference type="Proteomes" id="UP000467841"/>
    </source>
</evidence>
<dbReference type="EMBL" id="CACVBM020000210">
    <property type="protein sequence ID" value="CAA7015849.1"/>
    <property type="molecule type" value="Genomic_DNA"/>
</dbReference>
<dbReference type="PANTHER" id="PTHR32246:SF168">
    <property type="entry name" value="PROTEIN SRC2 HOMOLOG"/>
    <property type="match status" value="1"/>
</dbReference>
<dbReference type="AlphaFoldDB" id="A0A6D2HHR0"/>
<dbReference type="OrthoDB" id="270970at2759"/>
<protein>
    <recommendedName>
        <fullName evidence="1">C2 domain-containing protein</fullName>
    </recommendedName>
</protein>
<organism evidence="2 3">
    <name type="scientific">Microthlaspi erraticum</name>
    <dbReference type="NCBI Taxonomy" id="1685480"/>
    <lineage>
        <taxon>Eukaryota</taxon>
        <taxon>Viridiplantae</taxon>
        <taxon>Streptophyta</taxon>
        <taxon>Embryophyta</taxon>
        <taxon>Tracheophyta</taxon>
        <taxon>Spermatophyta</taxon>
        <taxon>Magnoliopsida</taxon>
        <taxon>eudicotyledons</taxon>
        <taxon>Gunneridae</taxon>
        <taxon>Pentapetalae</taxon>
        <taxon>rosids</taxon>
        <taxon>malvids</taxon>
        <taxon>Brassicales</taxon>
        <taxon>Brassicaceae</taxon>
        <taxon>Coluteocarpeae</taxon>
        <taxon>Microthlaspi</taxon>
    </lineage>
</organism>
<name>A0A6D2HHR0_9BRAS</name>
<dbReference type="Gene3D" id="2.60.40.150">
    <property type="entry name" value="C2 domain"/>
    <property type="match status" value="1"/>
</dbReference>
<comment type="caution">
    <text evidence="2">The sequence shown here is derived from an EMBL/GenBank/DDBJ whole genome shotgun (WGS) entry which is preliminary data.</text>
</comment>
<gene>
    <name evidence="2" type="ORF">MERR_LOCUS3084</name>
</gene>
<dbReference type="SUPFAM" id="SSF49562">
    <property type="entry name" value="C2 domain (Calcium/lipid-binding domain, CaLB)"/>
    <property type="match status" value="1"/>
</dbReference>
<dbReference type="InterPro" id="IPR000008">
    <property type="entry name" value="C2_dom"/>
</dbReference>
<dbReference type="Pfam" id="PF00168">
    <property type="entry name" value="C2"/>
    <property type="match status" value="1"/>
</dbReference>
<dbReference type="Proteomes" id="UP000467841">
    <property type="component" value="Unassembled WGS sequence"/>
</dbReference>
<accession>A0A6D2HHR0</accession>
<evidence type="ECO:0000259" key="1">
    <source>
        <dbReference type="Pfam" id="PF00168"/>
    </source>
</evidence>
<reference evidence="2" key="1">
    <citation type="submission" date="2020-01" db="EMBL/GenBank/DDBJ databases">
        <authorList>
            <person name="Mishra B."/>
        </authorList>
    </citation>
    <scope>NUCLEOTIDE SEQUENCE [LARGE SCALE GENOMIC DNA]</scope>
</reference>